<evidence type="ECO:0000313" key="4">
    <source>
        <dbReference type="Proteomes" id="UP000192582"/>
    </source>
</evidence>
<name>A0A1W1V7N4_9DEIO</name>
<feature type="region of interest" description="Disordered" evidence="1">
    <location>
        <begin position="547"/>
        <end position="668"/>
    </location>
</feature>
<protein>
    <recommendedName>
        <fullName evidence="5">FecR family protein</fullName>
    </recommendedName>
</protein>
<evidence type="ECO:0000313" key="3">
    <source>
        <dbReference type="EMBL" id="SMB89325.1"/>
    </source>
</evidence>
<dbReference type="RefSeq" id="WP_084048049.1">
    <property type="nucleotide sequence ID" value="NZ_FWWU01000009.1"/>
</dbReference>
<keyword evidence="4" id="KW-1185">Reference proteome</keyword>
<dbReference type="Proteomes" id="UP000192582">
    <property type="component" value="Unassembled WGS sequence"/>
</dbReference>
<feature type="chain" id="PRO_5012686973" description="FecR family protein" evidence="2">
    <location>
        <begin position="20"/>
        <end position="668"/>
    </location>
</feature>
<reference evidence="3 4" key="1">
    <citation type="submission" date="2017-04" db="EMBL/GenBank/DDBJ databases">
        <authorList>
            <person name="Afonso C.L."/>
            <person name="Miller P.J."/>
            <person name="Scott M.A."/>
            <person name="Spackman E."/>
            <person name="Goraichik I."/>
            <person name="Dimitrov K.M."/>
            <person name="Suarez D.L."/>
            <person name="Swayne D.E."/>
        </authorList>
    </citation>
    <scope>NUCLEOTIDE SEQUENCE [LARGE SCALE GENOMIC DNA]</scope>
    <source>
        <strain evidence="3 4">KR-140</strain>
    </source>
</reference>
<feature type="signal peptide" evidence="2">
    <location>
        <begin position="1"/>
        <end position="19"/>
    </location>
</feature>
<gene>
    <name evidence="3" type="ORF">SAMN00790413_00362</name>
</gene>
<accession>A0A1W1V7N4</accession>
<proteinExistence type="predicted"/>
<sequence>MKNVLFISAALCLVSHAFAGGAGPQVQAPATATAPIRTAAPMANVVVSAEDLVREGRAPVLLSGQGTRLAQLSGPVVTLPAGSAPGTALLVTRGGQTLRYPLRQPVMAGRTMMLRDVLVVPGAVAVVQGMAGTPPDTAVVMTAGEVLQNLSPSVMAALLDWKMRPVATYRGGLFVPVAGASGPAAYLVHVENGRTTRYSLARPGGVPAPMPVGNVRLLRGSAQLVPPQPQVARAVMAQPGAQPGLTSTAPGKPSAAVIRDDHDRVTLCHRTASESNPYVSVTISRNALDTHTGHGDIIPVPAGGCPTDTRFATGATNGGNAALPATTVPALPAKAVRAGTPQDGAAPPENGNENDKVTLCHRTASESNPYVSVTVSRSALDTHTGHGDIIPVPAGGCPTGANATTGDAALTPANGNVTASPAQRGEGNTNENDKVTLCHRTASESNPYVSVTVSRNALDTHSGHGDIIPAPAGGCPAGTDAGNGGGAGNGNAGGNGNVSAPPAGTTPPVQRGEGNTNENDKVTLCHRTASESNPYVSVTISRNALDTHSGHGDIIPAPEEGCPTGGNPGNGNGGTPPAQPGNGNGNGATPPVQPGTPPATPPAQPGNGNGGGNGGTPPAQPGNGNGNGATPPVQPGTSPATPPAQPGNGNGGGNGGTPPAQPGNGNGR</sequence>
<keyword evidence="2" id="KW-0732">Signal</keyword>
<dbReference type="STRING" id="695939.SAMN00790413_00362"/>
<evidence type="ECO:0008006" key="5">
    <source>
        <dbReference type="Google" id="ProtNLM"/>
    </source>
</evidence>
<dbReference type="EMBL" id="FWWU01000009">
    <property type="protein sequence ID" value="SMB89325.1"/>
    <property type="molecule type" value="Genomic_DNA"/>
</dbReference>
<evidence type="ECO:0000256" key="1">
    <source>
        <dbReference type="SAM" id="MobiDB-lite"/>
    </source>
</evidence>
<evidence type="ECO:0000256" key="2">
    <source>
        <dbReference type="SAM" id="SignalP"/>
    </source>
</evidence>
<feature type="compositionally biased region" description="Pro residues" evidence="1">
    <location>
        <begin position="591"/>
        <end position="604"/>
    </location>
</feature>
<dbReference type="OrthoDB" id="72275at2"/>
<dbReference type="AlphaFoldDB" id="A0A1W1V7N4"/>
<feature type="compositionally biased region" description="Gly residues" evidence="1">
    <location>
        <begin position="481"/>
        <end position="496"/>
    </location>
</feature>
<feature type="compositionally biased region" description="Gly residues" evidence="1">
    <location>
        <begin position="563"/>
        <end position="574"/>
    </location>
</feature>
<feature type="region of interest" description="Disordered" evidence="1">
    <location>
        <begin position="479"/>
        <end position="519"/>
    </location>
</feature>
<organism evidence="3 4">
    <name type="scientific">Deinococcus hopiensis KR-140</name>
    <dbReference type="NCBI Taxonomy" id="695939"/>
    <lineage>
        <taxon>Bacteria</taxon>
        <taxon>Thermotogati</taxon>
        <taxon>Deinococcota</taxon>
        <taxon>Deinococci</taxon>
        <taxon>Deinococcales</taxon>
        <taxon>Deinococcaceae</taxon>
        <taxon>Deinococcus</taxon>
    </lineage>
</organism>